<dbReference type="EMBL" id="CP140636">
    <property type="protein sequence ID" value="WRW39840.1"/>
    <property type="molecule type" value="Genomic_DNA"/>
</dbReference>
<dbReference type="RefSeq" id="WP_193444175.1">
    <property type="nucleotide sequence ID" value="NZ_BSOQ01000002.1"/>
</dbReference>
<sequence length="75" mass="7932">MTAVDQDATPVIGLTTGRSLLSLTPAGCTAGADIFGASLLGLYVLIIRRHCHSPFKEEVTAVDMVPTMGWRNTDA</sequence>
<reference evidence="2 3" key="1">
    <citation type="submission" date="2023-12" db="EMBL/GenBank/DDBJ databases">
        <authorList>
            <person name="Menendez E."/>
            <person name="Kaur S."/>
            <person name="Flores-Felix J.D."/>
            <person name="diCenzo G.C."/>
            <person name="Peix A."/>
            <person name="Velazquez E."/>
        </authorList>
    </citation>
    <scope>NUCLEOTIDE SEQUENCE [LARGE SCALE GENOMIC DNA]</scope>
    <source>
        <strain evidence="2 3">CIP 108029</strain>
        <plasmid evidence="2 3">pRinCIP108029b</plasmid>
    </source>
</reference>
<keyword evidence="2" id="KW-0614">Plasmid</keyword>
<name>A0ABZ1DY31_9HYPH</name>
<feature type="transmembrane region" description="Helical" evidence="1">
    <location>
        <begin position="20"/>
        <end position="46"/>
    </location>
</feature>
<gene>
    <name evidence="2" type="ORF">U5G49_005197</name>
</gene>
<organism evidence="2 3">
    <name type="scientific">Rhizobium indigoferae</name>
    <dbReference type="NCBI Taxonomy" id="158891"/>
    <lineage>
        <taxon>Bacteria</taxon>
        <taxon>Pseudomonadati</taxon>
        <taxon>Pseudomonadota</taxon>
        <taxon>Alphaproteobacteria</taxon>
        <taxon>Hyphomicrobiales</taxon>
        <taxon>Rhizobiaceae</taxon>
        <taxon>Rhizobium/Agrobacterium group</taxon>
        <taxon>Rhizobium</taxon>
    </lineage>
</organism>
<keyword evidence="1" id="KW-0472">Membrane</keyword>
<keyword evidence="1" id="KW-1133">Transmembrane helix</keyword>
<dbReference type="Proteomes" id="UP001322785">
    <property type="component" value="Plasmid pRinCIP108029b"/>
</dbReference>
<geneLocation type="plasmid" evidence="2 3">
    <name>pRinCIP108029b</name>
</geneLocation>
<accession>A0ABZ1DY31</accession>
<evidence type="ECO:0000313" key="3">
    <source>
        <dbReference type="Proteomes" id="UP001322785"/>
    </source>
</evidence>
<evidence type="ECO:0000313" key="2">
    <source>
        <dbReference type="EMBL" id="WRW39840.1"/>
    </source>
</evidence>
<evidence type="ECO:0000256" key="1">
    <source>
        <dbReference type="SAM" id="Phobius"/>
    </source>
</evidence>
<proteinExistence type="predicted"/>
<keyword evidence="3" id="KW-1185">Reference proteome</keyword>
<keyword evidence="1" id="KW-0812">Transmembrane</keyword>
<protein>
    <submittedName>
        <fullName evidence="2">Uncharacterized protein</fullName>
    </submittedName>
</protein>